<organism evidence="1 2">
    <name type="scientific">Trifolium medium</name>
    <dbReference type="NCBI Taxonomy" id="97028"/>
    <lineage>
        <taxon>Eukaryota</taxon>
        <taxon>Viridiplantae</taxon>
        <taxon>Streptophyta</taxon>
        <taxon>Embryophyta</taxon>
        <taxon>Tracheophyta</taxon>
        <taxon>Spermatophyta</taxon>
        <taxon>Magnoliopsida</taxon>
        <taxon>eudicotyledons</taxon>
        <taxon>Gunneridae</taxon>
        <taxon>Pentapetalae</taxon>
        <taxon>rosids</taxon>
        <taxon>fabids</taxon>
        <taxon>Fabales</taxon>
        <taxon>Fabaceae</taxon>
        <taxon>Papilionoideae</taxon>
        <taxon>50 kb inversion clade</taxon>
        <taxon>NPAAA clade</taxon>
        <taxon>Hologalegina</taxon>
        <taxon>IRL clade</taxon>
        <taxon>Trifolieae</taxon>
        <taxon>Trifolium</taxon>
    </lineage>
</organism>
<comment type="caution">
    <text evidence="1">The sequence shown here is derived from an EMBL/GenBank/DDBJ whole genome shotgun (WGS) entry which is preliminary data.</text>
</comment>
<protein>
    <submittedName>
        <fullName evidence="1">Uncharacterized protein</fullName>
    </submittedName>
</protein>
<dbReference type="AlphaFoldDB" id="A0A392SHF4"/>
<proteinExistence type="predicted"/>
<feature type="non-terminal residue" evidence="1">
    <location>
        <position position="1"/>
    </location>
</feature>
<dbReference type="EMBL" id="LXQA010378605">
    <property type="protein sequence ID" value="MCI47892.1"/>
    <property type="molecule type" value="Genomic_DNA"/>
</dbReference>
<evidence type="ECO:0000313" key="1">
    <source>
        <dbReference type="EMBL" id="MCI47892.1"/>
    </source>
</evidence>
<evidence type="ECO:0000313" key="2">
    <source>
        <dbReference type="Proteomes" id="UP000265520"/>
    </source>
</evidence>
<sequence length="23" mass="2582">IGYSMTSASSRLELILRAERQLS</sequence>
<dbReference type="Proteomes" id="UP000265520">
    <property type="component" value="Unassembled WGS sequence"/>
</dbReference>
<reference evidence="1 2" key="1">
    <citation type="journal article" date="2018" name="Front. Plant Sci.">
        <title>Red Clover (Trifolium pratense) and Zigzag Clover (T. medium) - A Picture of Genomic Similarities and Differences.</title>
        <authorList>
            <person name="Dluhosova J."/>
            <person name="Istvanek J."/>
            <person name="Nedelnik J."/>
            <person name="Repkova J."/>
        </authorList>
    </citation>
    <scope>NUCLEOTIDE SEQUENCE [LARGE SCALE GENOMIC DNA]</scope>
    <source>
        <strain evidence="2">cv. 10/8</strain>
        <tissue evidence="1">Leaf</tissue>
    </source>
</reference>
<keyword evidence="2" id="KW-1185">Reference proteome</keyword>
<name>A0A392SHF4_9FABA</name>
<accession>A0A392SHF4</accession>